<keyword evidence="2" id="KW-0812">Transmembrane</keyword>
<sequence>MASAFFDLVCRRLPTEIGTYNVVWSPGCTKIDTWWILSRVGSQTQGMALGMAKGSNRAANTRGIALQDPARRNSHPNHGLQVHSDLVIESNPPGSHRISKDSFDRLVEELRFLDLNDPNGDITSGENPIEDSLFDEIADDQPNATADAAAATEETQKLQPPETSVHHKYLQNLRSKTTSEIAIHGQPDCYSRGQLFHYAKHPLFAVQDAIVSANGFKPDSLYHLDVLIWIPHLLAKVILLHVVFADDQQTTFCSQIGTCVTTDDLTTPDVDRPTKALMFISSVNCLGLYSLLFLYTSLLGVQLISK</sequence>
<keyword evidence="4" id="KW-1185">Reference proteome</keyword>
<evidence type="ECO:0000313" key="3">
    <source>
        <dbReference type="EMBL" id="KAJ7744547.1"/>
    </source>
</evidence>
<organism evidence="3 4">
    <name type="scientific">Mycena maculata</name>
    <dbReference type="NCBI Taxonomy" id="230809"/>
    <lineage>
        <taxon>Eukaryota</taxon>
        <taxon>Fungi</taxon>
        <taxon>Dikarya</taxon>
        <taxon>Basidiomycota</taxon>
        <taxon>Agaricomycotina</taxon>
        <taxon>Agaricomycetes</taxon>
        <taxon>Agaricomycetidae</taxon>
        <taxon>Agaricales</taxon>
        <taxon>Marasmiineae</taxon>
        <taxon>Mycenaceae</taxon>
        <taxon>Mycena</taxon>
    </lineage>
</organism>
<proteinExistence type="predicted"/>
<protein>
    <submittedName>
        <fullName evidence="3">Uncharacterized protein</fullName>
    </submittedName>
</protein>
<feature type="compositionally biased region" description="Low complexity" evidence="1">
    <location>
        <begin position="144"/>
        <end position="153"/>
    </location>
</feature>
<comment type="caution">
    <text evidence="3">The sequence shown here is derived from an EMBL/GenBank/DDBJ whole genome shotgun (WGS) entry which is preliminary data.</text>
</comment>
<feature type="transmembrane region" description="Helical" evidence="2">
    <location>
        <begin position="276"/>
        <end position="301"/>
    </location>
</feature>
<dbReference type="Proteomes" id="UP001215280">
    <property type="component" value="Unassembled WGS sequence"/>
</dbReference>
<reference evidence="3" key="1">
    <citation type="submission" date="2023-03" db="EMBL/GenBank/DDBJ databases">
        <title>Massive genome expansion in bonnet fungi (Mycena s.s.) driven by repeated elements and novel gene families across ecological guilds.</title>
        <authorList>
            <consortium name="Lawrence Berkeley National Laboratory"/>
            <person name="Harder C.B."/>
            <person name="Miyauchi S."/>
            <person name="Viragh M."/>
            <person name="Kuo A."/>
            <person name="Thoen E."/>
            <person name="Andreopoulos B."/>
            <person name="Lu D."/>
            <person name="Skrede I."/>
            <person name="Drula E."/>
            <person name="Henrissat B."/>
            <person name="Morin E."/>
            <person name="Kohler A."/>
            <person name="Barry K."/>
            <person name="LaButti K."/>
            <person name="Morin E."/>
            <person name="Salamov A."/>
            <person name="Lipzen A."/>
            <person name="Mereny Z."/>
            <person name="Hegedus B."/>
            <person name="Baldrian P."/>
            <person name="Stursova M."/>
            <person name="Weitz H."/>
            <person name="Taylor A."/>
            <person name="Grigoriev I.V."/>
            <person name="Nagy L.G."/>
            <person name="Martin F."/>
            <person name="Kauserud H."/>
        </authorList>
    </citation>
    <scope>NUCLEOTIDE SEQUENCE</scope>
    <source>
        <strain evidence="3">CBHHK188m</strain>
    </source>
</reference>
<dbReference type="AlphaFoldDB" id="A0AAD7N3B6"/>
<evidence type="ECO:0000256" key="1">
    <source>
        <dbReference type="SAM" id="MobiDB-lite"/>
    </source>
</evidence>
<evidence type="ECO:0000313" key="4">
    <source>
        <dbReference type="Proteomes" id="UP001215280"/>
    </source>
</evidence>
<keyword evidence="2" id="KW-0472">Membrane</keyword>
<accession>A0AAD7N3B6</accession>
<gene>
    <name evidence="3" type="ORF">DFH07DRAFT_777100</name>
</gene>
<dbReference type="EMBL" id="JARJLG010000107">
    <property type="protein sequence ID" value="KAJ7744547.1"/>
    <property type="molecule type" value="Genomic_DNA"/>
</dbReference>
<evidence type="ECO:0000256" key="2">
    <source>
        <dbReference type="SAM" id="Phobius"/>
    </source>
</evidence>
<name>A0AAD7N3B6_9AGAR</name>
<keyword evidence="2" id="KW-1133">Transmembrane helix</keyword>
<feature type="region of interest" description="Disordered" evidence="1">
    <location>
        <begin position="144"/>
        <end position="164"/>
    </location>
</feature>